<proteinExistence type="predicted"/>
<evidence type="ECO:0000313" key="9">
    <source>
        <dbReference type="Proteomes" id="UP000232707"/>
    </source>
</evidence>
<keyword evidence="5" id="KW-0325">Glycoprotein</keyword>
<evidence type="ECO:0000256" key="3">
    <source>
        <dbReference type="ARBA" id="ARBA00022737"/>
    </source>
</evidence>
<reference evidence="8 9" key="1">
    <citation type="submission" date="2016-02" db="EMBL/GenBank/DDBJ databases">
        <title>Genome sequence of a new Betabaculovirus TnGV isolated from the cabagge looper Trichoplusia ni (Lepidoptera: Noctuidae).</title>
        <authorList>
            <person name="Del Rincon-Castro M.C."/>
            <person name="Bivian-Hernandez Mdl.A."/>
            <person name="Lopez-Tlacomulco J.J."/>
            <person name="Ibarra J.E."/>
        </authorList>
    </citation>
    <scope>NUCLEOTIDE SEQUENCE [LARGE SCALE GENOMIC DNA]</scope>
    <source>
        <strain evidence="8">LBIV-12</strain>
    </source>
</reference>
<accession>A0A1D8QLD1</accession>
<name>A0A1D8QLD1_GVTN</name>
<evidence type="ECO:0000256" key="4">
    <source>
        <dbReference type="ARBA" id="ARBA00023157"/>
    </source>
</evidence>
<feature type="transmembrane region" description="Helical" evidence="6">
    <location>
        <begin position="7"/>
        <end position="26"/>
    </location>
</feature>
<keyword evidence="3" id="KW-0677">Repeat</keyword>
<keyword evidence="4" id="KW-1015">Disulfide bond</keyword>
<keyword evidence="6" id="KW-0812">Transmembrane</keyword>
<dbReference type="GeneID" id="37616987"/>
<dbReference type="PROSITE" id="PS51807">
    <property type="entry name" value="ZF_C2HC_BV"/>
    <property type="match status" value="1"/>
</dbReference>
<protein>
    <submittedName>
        <fullName evidence="8">Vp91</fullName>
    </submittedName>
</protein>
<organism evidence="8 9">
    <name type="scientific">Trichoplusia ni granulovirus LBIV-12</name>
    <dbReference type="NCBI Taxonomy" id="1916701"/>
    <lineage>
        <taxon>Viruses</taxon>
        <taxon>Viruses incertae sedis</taxon>
        <taxon>Naldaviricetes</taxon>
        <taxon>Lefavirales</taxon>
        <taxon>Baculoviridae</taxon>
        <taxon>Betabaculovirus</taxon>
        <taxon>Betabaculovirus trini</taxon>
    </lineage>
</organism>
<evidence type="ECO:0000259" key="7">
    <source>
        <dbReference type="PROSITE" id="PS51807"/>
    </source>
</evidence>
<keyword evidence="9" id="KW-1185">Reference proteome</keyword>
<keyword evidence="1" id="KW-0147">Chitin-binding</keyword>
<keyword evidence="2" id="KW-0732">Signal</keyword>
<dbReference type="EMBL" id="KU752557">
    <property type="protein sequence ID" value="AOW41450.1"/>
    <property type="molecule type" value="Genomic_DNA"/>
</dbReference>
<dbReference type="Proteomes" id="UP000232707">
    <property type="component" value="Segment"/>
</dbReference>
<evidence type="ECO:0000313" key="8">
    <source>
        <dbReference type="EMBL" id="AOW41450.1"/>
    </source>
</evidence>
<feature type="domain" description="Zinc finger C2HC baculovirus (BV)-type profile" evidence="7">
    <location>
        <begin position="162"/>
        <end position="213"/>
    </location>
</feature>
<sequence>MLSVSTMLLVVIMVAFLIYFYHNFIIDDFDQTIFDARLTILREYLNNSRDGTPYPTELGYVSDVNEHQFVVTYFSTANLTELRRSTHDDREETFSFIDQAFSTITASPSNIVPLLLDTSTQSNTLASSISHHPTDNTKYVAHLDDGDAEISCRTGFFDGYQCVAFPVCSQPDTTLPMTESRLNRLVYNNSTSKAYSTIDDDQGPAHSSLYVRCDEHMEAHVEQCENGEIFDGTKCVFDPTIETDHGLVTTVKRGVFGIHNLPHSEQKEVKISSYGDHLPVIDENEQPTMSHTGAETIVTTDLAQNYVRHYGNFGNFTTKNEVFDLNPINNEVNTPVPTAFDGPIVTFKGIRKAINFNVDPKELDLKTLGDGIDIKENAINFRSNRVTVHAKTKRDTHYNTANIEALKQQLEINDSRNYKLQQAKLTIKNLDYTSGSVVDIIDVNNDNKISLQPHLVTPVNDNSTHSCQPCNIHGAGHTFIDDTLSENQYLECLDDTNLFLHTCDKRLQKGGRYYCEREDVCAVFEKGNGEIVHGERNDNVSFDTGRTVCRDYNVFEVVECDTGNFVPNLRFNHPLAVQLHVNLPNEVYSNDHDECVPFDTKLVDINRDTFRITLRNPYDINFSSMAVGRVSKMDGLVTGGDSNDLHTILTYARDLDELAINPINGVSVECTDAAITVDLFSGSLYTLCDNNLVVEAGEMAMDQYYDVEEKVLAKSAKYNGQCRLADNVPYVNLVYRTIDNIDCFYSSPINI</sequence>
<keyword evidence="6" id="KW-0472">Membrane</keyword>
<evidence type="ECO:0000256" key="1">
    <source>
        <dbReference type="ARBA" id="ARBA00022669"/>
    </source>
</evidence>
<evidence type="ECO:0000256" key="5">
    <source>
        <dbReference type="ARBA" id="ARBA00023180"/>
    </source>
</evidence>
<evidence type="ECO:0000256" key="2">
    <source>
        <dbReference type="ARBA" id="ARBA00022729"/>
    </source>
</evidence>
<keyword evidence="6" id="KW-1133">Transmembrane helix</keyword>
<dbReference type="InterPro" id="IPR013682">
    <property type="entry name" value="BaculoV_Vp91_N"/>
</dbReference>
<dbReference type="Pfam" id="PF08475">
    <property type="entry name" value="Baculo_VP91_N"/>
    <property type="match status" value="1"/>
</dbReference>
<dbReference type="GO" id="GO:0008061">
    <property type="term" value="F:chitin binding"/>
    <property type="evidence" value="ECO:0007669"/>
    <property type="project" value="UniProtKB-KW"/>
</dbReference>
<evidence type="ECO:0000256" key="6">
    <source>
        <dbReference type="SAM" id="Phobius"/>
    </source>
</evidence>
<dbReference type="RefSeq" id="YP_009506182.1">
    <property type="nucleotide sequence ID" value="NC_038375.1"/>
</dbReference>
<dbReference type="KEGG" id="vg:37616987"/>